<feature type="active site" description="Nucleophile" evidence="10 11">
    <location>
        <position position="313"/>
    </location>
</feature>
<dbReference type="AlphaFoldDB" id="A0A3N4U822"/>
<dbReference type="Pfam" id="PF00128">
    <property type="entry name" value="Alpha-amylase"/>
    <property type="match status" value="1"/>
</dbReference>
<dbReference type="InterPro" id="IPR037439">
    <property type="entry name" value="Branching_enzy"/>
</dbReference>
<organism evidence="13 14">
    <name type="scientific">Tibeticola sediminis</name>
    <dbReference type="NCBI Taxonomy" id="1917811"/>
    <lineage>
        <taxon>Bacteria</taxon>
        <taxon>Pseudomonadati</taxon>
        <taxon>Pseudomonadota</taxon>
        <taxon>Betaproteobacteria</taxon>
        <taxon>Burkholderiales</taxon>
        <taxon>Comamonadaceae</taxon>
        <taxon>Tibeticola</taxon>
    </lineage>
</organism>
<dbReference type="InterPro" id="IPR006047">
    <property type="entry name" value="GH13_cat_dom"/>
</dbReference>
<comment type="function">
    <text evidence="2 10">Catalyzes the formation of the alpha-1,6-glucosidic linkages in glycogen by scission of a 1,4-alpha-linked oligosaccharide from growing alpha-1,4-glucan chains and the subsequent attachment of the oligosaccharide to the alpha-1,6 position.</text>
</comment>
<dbReference type="NCBIfam" id="NF003811">
    <property type="entry name" value="PRK05402.1"/>
    <property type="match status" value="1"/>
</dbReference>
<keyword evidence="9 10" id="KW-0119">Carbohydrate metabolism</keyword>
<comment type="similarity">
    <text evidence="4 10">Belongs to the glycosyl hydrolase 13 family. GlgB subfamily.</text>
</comment>
<evidence type="ECO:0000256" key="6">
    <source>
        <dbReference type="ARBA" id="ARBA00022676"/>
    </source>
</evidence>
<dbReference type="NCBIfam" id="TIGR01515">
    <property type="entry name" value="branching_enzym"/>
    <property type="match status" value="1"/>
</dbReference>
<accession>A0A3N4U822</accession>
<dbReference type="FunFam" id="2.60.40.1180:FF:000002">
    <property type="entry name" value="1,4-alpha-glucan branching enzyme GlgB"/>
    <property type="match status" value="1"/>
</dbReference>
<evidence type="ECO:0000256" key="4">
    <source>
        <dbReference type="ARBA" id="ARBA00009000"/>
    </source>
</evidence>
<evidence type="ECO:0000256" key="7">
    <source>
        <dbReference type="ARBA" id="ARBA00022679"/>
    </source>
</evidence>
<keyword evidence="14" id="KW-1185">Reference proteome</keyword>
<evidence type="ECO:0000256" key="9">
    <source>
        <dbReference type="ARBA" id="ARBA00023277"/>
    </source>
</evidence>
<dbReference type="InterPro" id="IPR006048">
    <property type="entry name" value="A-amylase/branching_C"/>
</dbReference>
<dbReference type="SUPFAM" id="SSF51445">
    <property type="entry name" value="(Trans)glycosidases"/>
    <property type="match status" value="1"/>
</dbReference>
<dbReference type="InterPro" id="IPR013783">
    <property type="entry name" value="Ig-like_fold"/>
</dbReference>
<dbReference type="FunFam" id="2.60.40.10:FF:000169">
    <property type="entry name" value="1,4-alpha-glucan branching enzyme GlgB"/>
    <property type="match status" value="1"/>
</dbReference>
<dbReference type="InterPro" id="IPR014756">
    <property type="entry name" value="Ig_E-set"/>
</dbReference>
<sequence length="638" mass="71788">METTENDRPDLAASPWLGPFDLWLLAEGRHLRPWQKLGAHLAREQGHEGTVFAVWAPHAQAVSVVGDFNAWDPARDPMGRVGESGIWQAFVRDAAAGALYKFAVVDVHGHLSLRTDPYARATEGPPGLAARVCAPAAWRPHRLHARPEGGRPIAIYEVHAGSWKRPGGHIPDWDWLARELPPYVAQLGFTHIELLPVAEHPFYGSWGYQCTNLYAPAARYGSPDALRRFIDAAHAHGLGVILDWVPGHFPRDGHALARFDGTALYEYEDPREGVHRDWDTLIYNFARPQVRNFLIGNALYWVEEFGFDGLRFDAVASMLYRDYSRPAGEWIPNARGGRENLEAISFLQEVNRTLHEQAPGVLTIAEESTAFPHVSRSPEEGGLGFDAKWNMGWMHDTLRYFALDPVHRRWHHDALTFAMMYAYSERFVLPLSHDEVVHGKGSLLNKMAGDPWQRRANLRALLGLMYAFPGRKLLFMGAELATPREWNHDTELDWGLLNQADHAGVQRLVHDLCHLLRELPALFVQDDTPEGFAWIEANDAAHSVYSFLRWGTRPDEVLAVVCNLTPVVRHDWRIGVPLAGAWVERLNTDSAHYAGSNVGNFGRLEAEPIPMHGHPWSVQLTLPPLGVLWLDPEKPLPS</sequence>
<evidence type="ECO:0000313" key="13">
    <source>
        <dbReference type="EMBL" id="RPE66906.1"/>
    </source>
</evidence>
<dbReference type="PANTHER" id="PTHR43651:SF3">
    <property type="entry name" value="1,4-ALPHA-GLUCAN-BRANCHING ENZYME"/>
    <property type="match status" value="1"/>
</dbReference>
<evidence type="ECO:0000256" key="1">
    <source>
        <dbReference type="ARBA" id="ARBA00000826"/>
    </source>
</evidence>
<evidence type="ECO:0000259" key="12">
    <source>
        <dbReference type="SMART" id="SM00642"/>
    </source>
</evidence>
<dbReference type="Proteomes" id="UP000272193">
    <property type="component" value="Unassembled WGS sequence"/>
</dbReference>
<dbReference type="GO" id="GO:0003844">
    <property type="term" value="F:1,4-alpha-glucan branching enzyme activity"/>
    <property type="evidence" value="ECO:0007669"/>
    <property type="project" value="UniProtKB-UniRule"/>
</dbReference>
<dbReference type="PIRSF" id="PIRSF000463">
    <property type="entry name" value="GlgB"/>
    <property type="match status" value="1"/>
</dbReference>
<keyword evidence="7 10" id="KW-0808">Transferase</keyword>
<evidence type="ECO:0000256" key="5">
    <source>
        <dbReference type="ARBA" id="ARBA00022600"/>
    </source>
</evidence>
<dbReference type="Gene3D" id="3.20.20.80">
    <property type="entry name" value="Glycosidases"/>
    <property type="match status" value="1"/>
</dbReference>
<dbReference type="NCBIfam" id="NF008967">
    <property type="entry name" value="PRK12313.1"/>
    <property type="match status" value="1"/>
</dbReference>
<dbReference type="Gene3D" id="2.60.40.1180">
    <property type="entry name" value="Golgi alpha-mannosidase II"/>
    <property type="match status" value="1"/>
</dbReference>
<dbReference type="GO" id="GO:0043169">
    <property type="term" value="F:cation binding"/>
    <property type="evidence" value="ECO:0007669"/>
    <property type="project" value="InterPro"/>
</dbReference>
<evidence type="ECO:0000256" key="8">
    <source>
        <dbReference type="ARBA" id="ARBA00023056"/>
    </source>
</evidence>
<comment type="caution">
    <text evidence="13">The sequence shown here is derived from an EMBL/GenBank/DDBJ whole genome shotgun (WGS) entry which is preliminary data.</text>
</comment>
<dbReference type="PANTHER" id="PTHR43651">
    <property type="entry name" value="1,4-ALPHA-GLUCAN-BRANCHING ENZYME"/>
    <property type="match status" value="1"/>
</dbReference>
<evidence type="ECO:0000256" key="3">
    <source>
        <dbReference type="ARBA" id="ARBA00004964"/>
    </source>
</evidence>
<dbReference type="EC" id="2.4.1.18" evidence="10"/>
<keyword evidence="8 10" id="KW-0320">Glycogen biosynthesis</keyword>
<evidence type="ECO:0000313" key="14">
    <source>
        <dbReference type="Proteomes" id="UP000272193"/>
    </source>
</evidence>
<dbReference type="Pfam" id="PF02806">
    <property type="entry name" value="Alpha-amylase_C"/>
    <property type="match status" value="1"/>
</dbReference>
<dbReference type="OrthoDB" id="9800174at2"/>
<dbReference type="HAMAP" id="MF_00685">
    <property type="entry name" value="GlgB"/>
    <property type="match status" value="1"/>
</dbReference>
<evidence type="ECO:0000256" key="2">
    <source>
        <dbReference type="ARBA" id="ARBA00002953"/>
    </source>
</evidence>
<proteinExistence type="inferred from homology"/>
<comment type="catalytic activity">
    <reaction evidence="1 10">
        <text>Transfers a segment of a (1-&gt;4)-alpha-D-glucan chain to a primary hydroxy group in a similar glucan chain.</text>
        <dbReference type="EC" id="2.4.1.18"/>
    </reaction>
</comment>
<keyword evidence="5 10" id="KW-0321">Glycogen metabolism</keyword>
<dbReference type="InterPro" id="IPR004193">
    <property type="entry name" value="Glyco_hydro_13_N"/>
</dbReference>
<dbReference type="Pfam" id="PF02922">
    <property type="entry name" value="CBM_48"/>
    <property type="match status" value="1"/>
</dbReference>
<dbReference type="FunFam" id="3.20.20.80:FF:000003">
    <property type="entry name" value="1,4-alpha-glucan branching enzyme GlgB"/>
    <property type="match status" value="1"/>
</dbReference>
<dbReference type="GO" id="GO:0005978">
    <property type="term" value="P:glycogen biosynthetic process"/>
    <property type="evidence" value="ECO:0007669"/>
    <property type="project" value="UniProtKB-UniRule"/>
</dbReference>
<dbReference type="EMBL" id="RKQL01000004">
    <property type="protein sequence ID" value="RPE66906.1"/>
    <property type="molecule type" value="Genomic_DNA"/>
</dbReference>
<protein>
    <recommendedName>
        <fullName evidence="10">1,4-alpha-glucan branching enzyme GlgB</fullName>
        <ecNumber evidence="10">2.4.1.18</ecNumber>
    </recommendedName>
    <alternativeName>
        <fullName evidence="10">1,4-alpha-D-glucan:1,4-alpha-D-glucan 6-glucosyl-transferase</fullName>
    </alternativeName>
    <alternativeName>
        <fullName evidence="10">Alpha-(1-&gt;4)-glucan branching enzyme</fullName>
    </alternativeName>
    <alternativeName>
        <fullName evidence="10">Glycogen branching enzyme</fullName>
        <shortName evidence="10">BE</shortName>
    </alternativeName>
</protein>
<name>A0A3N4U822_9BURK</name>
<evidence type="ECO:0000256" key="10">
    <source>
        <dbReference type="HAMAP-Rule" id="MF_00685"/>
    </source>
</evidence>
<dbReference type="UniPathway" id="UPA00164"/>
<dbReference type="InterPro" id="IPR013780">
    <property type="entry name" value="Glyco_hydro_b"/>
</dbReference>
<feature type="domain" description="Glycosyl hydrolase family 13 catalytic" evidence="12">
    <location>
        <begin position="157"/>
        <end position="501"/>
    </location>
</feature>
<comment type="pathway">
    <text evidence="3 10">Glycan biosynthesis; glycogen biosynthesis.</text>
</comment>
<dbReference type="SMART" id="SM00642">
    <property type="entry name" value="Aamy"/>
    <property type="match status" value="1"/>
</dbReference>
<dbReference type="RefSeq" id="WP_124223160.1">
    <property type="nucleotide sequence ID" value="NZ_RKQL01000004.1"/>
</dbReference>
<dbReference type="SUPFAM" id="SSF81296">
    <property type="entry name" value="E set domains"/>
    <property type="match status" value="1"/>
</dbReference>
<dbReference type="CDD" id="cd02855">
    <property type="entry name" value="E_set_GBE_prok_N"/>
    <property type="match status" value="1"/>
</dbReference>
<reference evidence="13 14" key="1">
    <citation type="submission" date="2018-11" db="EMBL/GenBank/DDBJ databases">
        <title>Genomic Encyclopedia of Type Strains, Phase IV (KMG-IV): sequencing the most valuable type-strain genomes for metagenomic binning, comparative biology and taxonomic classification.</title>
        <authorList>
            <person name="Goeker M."/>
        </authorList>
    </citation>
    <scope>NUCLEOTIDE SEQUENCE [LARGE SCALE GENOMIC DNA]</scope>
    <source>
        <strain evidence="13 14">DSM 101684</strain>
    </source>
</reference>
<dbReference type="InterPro" id="IPR044143">
    <property type="entry name" value="GlgB_N_E_set_prok"/>
</dbReference>
<evidence type="ECO:0000256" key="11">
    <source>
        <dbReference type="PIRSR" id="PIRSR000463-1"/>
    </source>
</evidence>
<dbReference type="Gene3D" id="2.60.40.10">
    <property type="entry name" value="Immunoglobulins"/>
    <property type="match status" value="1"/>
</dbReference>
<comment type="subunit">
    <text evidence="10">Monomer.</text>
</comment>
<feature type="active site" description="Proton donor" evidence="10 11">
    <location>
        <position position="366"/>
    </location>
</feature>
<dbReference type="GO" id="GO:0005829">
    <property type="term" value="C:cytosol"/>
    <property type="evidence" value="ECO:0007669"/>
    <property type="project" value="TreeGrafter"/>
</dbReference>
<dbReference type="InterPro" id="IPR017853">
    <property type="entry name" value="GH"/>
</dbReference>
<gene>
    <name evidence="10" type="primary">glgB</name>
    <name evidence="13" type="ORF">EDC62_1980</name>
</gene>
<keyword evidence="6 10" id="KW-0328">Glycosyltransferase</keyword>
<dbReference type="InterPro" id="IPR006407">
    <property type="entry name" value="GlgB"/>
</dbReference>
<dbReference type="GO" id="GO:0004553">
    <property type="term" value="F:hydrolase activity, hydrolyzing O-glycosyl compounds"/>
    <property type="evidence" value="ECO:0007669"/>
    <property type="project" value="InterPro"/>
</dbReference>
<dbReference type="CDD" id="cd11322">
    <property type="entry name" value="AmyAc_Glg_BE"/>
    <property type="match status" value="1"/>
</dbReference>
<dbReference type="SUPFAM" id="SSF51011">
    <property type="entry name" value="Glycosyl hydrolase domain"/>
    <property type="match status" value="1"/>
</dbReference>